<dbReference type="AlphaFoldDB" id="A0AA36D5M5"/>
<keyword evidence="10" id="KW-1185">Reference proteome</keyword>
<feature type="non-terminal residue" evidence="9">
    <location>
        <position position="337"/>
    </location>
</feature>
<dbReference type="PRINTS" id="PR00069">
    <property type="entry name" value="ALDKETRDTASE"/>
</dbReference>
<feature type="site" description="Lowers pKa of active site Tyr" evidence="6">
    <location>
        <position position="120"/>
    </location>
</feature>
<dbReference type="GO" id="GO:0016616">
    <property type="term" value="F:oxidoreductase activity, acting on the CH-OH group of donors, NAD or NADP as acceptor"/>
    <property type="evidence" value="ECO:0007669"/>
    <property type="project" value="UniProtKB-ARBA"/>
</dbReference>
<evidence type="ECO:0000259" key="8">
    <source>
        <dbReference type="Pfam" id="PF00248"/>
    </source>
</evidence>
<feature type="domain" description="NADP-dependent oxidoreductase" evidence="8">
    <location>
        <begin position="58"/>
        <end position="318"/>
    </location>
</feature>
<dbReference type="PROSITE" id="PS00798">
    <property type="entry name" value="ALDOKETO_REDUCTASE_1"/>
    <property type="match status" value="1"/>
</dbReference>
<dbReference type="PANTHER" id="PTHR43827:SF3">
    <property type="entry name" value="NADP-DEPENDENT OXIDOREDUCTASE DOMAIN-CONTAINING PROTEIN"/>
    <property type="match status" value="1"/>
</dbReference>
<dbReference type="EMBL" id="CATQJA010002659">
    <property type="protein sequence ID" value="CAJ0580284.1"/>
    <property type="molecule type" value="Genomic_DNA"/>
</dbReference>
<dbReference type="FunFam" id="3.20.20.100:FF:000002">
    <property type="entry name" value="2,5-diketo-D-gluconic acid reductase A"/>
    <property type="match status" value="1"/>
</dbReference>
<sequence length="337" mass="38038">MCTRFFSSALLTTGCAIVLLSYLIYNRFSIKEMSPKPFENAEGGSVKLNSGYFMPIMGLGTYKLPEGAELGYCLDAALRVGYRLFDTAIKYGNEADIGMALESLLPIHNLKREDIFITSKIFPPKDNFAAEVEKGVGESLIKLKTSYIDLYLVHYPTYDVFSEEADQDPMNAERRKQTYLALQKIAQSGRIRSVGVSNFEEQHLAELEILNVPMPAVNQVEYHPHFIRKELHEACKKRGIVFSAFGSLGRMAPSLFQDEAVDKMATAMGCNKAQLLLAFAISQNIPVCPKSTKEERMRENFESYKFQLTDDKVKALEARDKPGTEGNYIRAYGWRVR</sequence>
<dbReference type="Proteomes" id="UP001177023">
    <property type="component" value="Unassembled WGS sequence"/>
</dbReference>
<keyword evidence="7" id="KW-0812">Transmembrane</keyword>
<feature type="binding site" evidence="5">
    <location>
        <position position="154"/>
    </location>
    <ligand>
        <name>substrate</name>
    </ligand>
</feature>
<dbReference type="InterPro" id="IPR036812">
    <property type="entry name" value="NAD(P)_OxRdtase_dom_sf"/>
</dbReference>
<dbReference type="InterPro" id="IPR023210">
    <property type="entry name" value="NADP_OxRdtase_dom"/>
</dbReference>
<comment type="similarity">
    <text evidence="1">Belongs to the aldo/keto reductase family.</text>
</comment>
<evidence type="ECO:0000256" key="6">
    <source>
        <dbReference type="PIRSR" id="PIRSR000097-3"/>
    </source>
</evidence>
<dbReference type="SUPFAM" id="SSF51430">
    <property type="entry name" value="NAD(P)-linked oxidoreductase"/>
    <property type="match status" value="1"/>
</dbReference>
<feature type="transmembrane region" description="Helical" evidence="7">
    <location>
        <begin position="6"/>
        <end position="25"/>
    </location>
</feature>
<dbReference type="PROSITE" id="PS51257">
    <property type="entry name" value="PROKAR_LIPOPROTEIN"/>
    <property type="match status" value="1"/>
</dbReference>
<keyword evidence="7" id="KW-1133">Transmembrane helix</keyword>
<evidence type="ECO:0000313" key="10">
    <source>
        <dbReference type="Proteomes" id="UP001177023"/>
    </source>
</evidence>
<evidence type="ECO:0000256" key="3">
    <source>
        <dbReference type="ARBA" id="ARBA00023002"/>
    </source>
</evidence>
<organism evidence="9 10">
    <name type="scientific">Mesorhabditis spiculigera</name>
    <dbReference type="NCBI Taxonomy" id="96644"/>
    <lineage>
        <taxon>Eukaryota</taxon>
        <taxon>Metazoa</taxon>
        <taxon>Ecdysozoa</taxon>
        <taxon>Nematoda</taxon>
        <taxon>Chromadorea</taxon>
        <taxon>Rhabditida</taxon>
        <taxon>Rhabditina</taxon>
        <taxon>Rhabditomorpha</taxon>
        <taxon>Rhabditoidea</taxon>
        <taxon>Rhabditidae</taxon>
        <taxon>Mesorhabditinae</taxon>
        <taxon>Mesorhabditis</taxon>
    </lineage>
</organism>
<evidence type="ECO:0000313" key="9">
    <source>
        <dbReference type="EMBL" id="CAJ0580284.1"/>
    </source>
</evidence>
<dbReference type="PROSITE" id="PS00062">
    <property type="entry name" value="ALDOKETO_REDUCTASE_2"/>
    <property type="match status" value="1"/>
</dbReference>
<reference evidence="9" key="1">
    <citation type="submission" date="2023-06" db="EMBL/GenBank/DDBJ databases">
        <authorList>
            <person name="Delattre M."/>
        </authorList>
    </citation>
    <scope>NUCLEOTIDE SEQUENCE</scope>
    <source>
        <strain evidence="9">AF72</strain>
    </source>
</reference>
<evidence type="ECO:0000256" key="7">
    <source>
        <dbReference type="SAM" id="Phobius"/>
    </source>
</evidence>
<evidence type="ECO:0000256" key="1">
    <source>
        <dbReference type="ARBA" id="ARBA00007905"/>
    </source>
</evidence>
<protein>
    <recommendedName>
        <fullName evidence="8">NADP-dependent oxidoreductase domain-containing protein</fullName>
    </recommendedName>
</protein>
<dbReference type="PIRSF" id="PIRSF000097">
    <property type="entry name" value="AKR"/>
    <property type="match status" value="1"/>
</dbReference>
<dbReference type="PANTHER" id="PTHR43827">
    <property type="entry name" value="2,5-DIKETO-D-GLUCONIC ACID REDUCTASE"/>
    <property type="match status" value="1"/>
</dbReference>
<comment type="caution">
    <text evidence="9">The sequence shown here is derived from an EMBL/GenBank/DDBJ whole genome shotgun (WGS) entry which is preliminary data.</text>
</comment>
<name>A0AA36D5M5_9BILA</name>
<gene>
    <name evidence="9" type="ORF">MSPICULIGERA_LOCUS18482</name>
</gene>
<accession>A0AA36D5M5</accession>
<evidence type="ECO:0000256" key="2">
    <source>
        <dbReference type="ARBA" id="ARBA00022857"/>
    </source>
</evidence>
<dbReference type="InterPro" id="IPR020471">
    <property type="entry name" value="AKR"/>
</dbReference>
<keyword evidence="2" id="KW-0521">NADP</keyword>
<keyword evidence="7" id="KW-0472">Membrane</keyword>
<dbReference type="Gene3D" id="3.20.20.100">
    <property type="entry name" value="NADP-dependent oxidoreductase domain"/>
    <property type="match status" value="1"/>
</dbReference>
<dbReference type="InterPro" id="IPR018170">
    <property type="entry name" value="Aldo/ket_reductase_CS"/>
</dbReference>
<dbReference type="Pfam" id="PF00248">
    <property type="entry name" value="Aldo_ket_red"/>
    <property type="match status" value="1"/>
</dbReference>
<evidence type="ECO:0000256" key="4">
    <source>
        <dbReference type="PIRSR" id="PIRSR000097-1"/>
    </source>
</evidence>
<evidence type="ECO:0000256" key="5">
    <source>
        <dbReference type="PIRSR" id="PIRSR000097-2"/>
    </source>
</evidence>
<keyword evidence="3" id="KW-0560">Oxidoreductase</keyword>
<feature type="active site" description="Proton donor" evidence="4">
    <location>
        <position position="91"/>
    </location>
</feature>
<proteinExistence type="inferred from homology"/>